<feature type="transmembrane region" description="Helical" evidence="1">
    <location>
        <begin position="48"/>
        <end position="66"/>
    </location>
</feature>
<dbReference type="RefSeq" id="WP_154916672.1">
    <property type="nucleotide sequence ID" value="NZ_VUOE01000001.1"/>
</dbReference>
<gene>
    <name evidence="2" type="ORF">F0361_00245</name>
</gene>
<sequence>MERKFPRNLQLVLSGIIVILAGLFYGLHPSYVMPLTFKFEVEALALKNIFRAIMGIYLGLGIYWLMGAFRQELWKSATLCNVLFMGGIASGRLISLLWDGFGLPFFVAMVLELIFMVWGFYNLKAFKSYVGK</sequence>
<evidence type="ECO:0000313" key="3">
    <source>
        <dbReference type="Proteomes" id="UP000323188"/>
    </source>
</evidence>
<keyword evidence="1" id="KW-0472">Membrane</keyword>
<dbReference type="Proteomes" id="UP000323188">
    <property type="component" value="Unassembled WGS sequence"/>
</dbReference>
<comment type="caution">
    <text evidence="2">The sequence shown here is derived from an EMBL/GenBank/DDBJ whole genome shotgun (WGS) entry which is preliminary data.</text>
</comment>
<feature type="transmembrane region" description="Helical" evidence="1">
    <location>
        <begin position="78"/>
        <end position="98"/>
    </location>
</feature>
<protein>
    <submittedName>
        <fullName evidence="2">DUF4345 domain-containing protein</fullName>
    </submittedName>
</protein>
<dbReference type="Pfam" id="PF14248">
    <property type="entry name" value="DUF4345"/>
    <property type="match status" value="1"/>
</dbReference>
<dbReference type="AlphaFoldDB" id="A0A5B2TVY6"/>
<keyword evidence="1" id="KW-1133">Transmembrane helix</keyword>
<accession>A0A5B2TVY6</accession>
<organism evidence="2 3">
    <name type="scientific">Maribacter flavus</name>
    <dbReference type="NCBI Taxonomy" id="1658664"/>
    <lineage>
        <taxon>Bacteria</taxon>
        <taxon>Pseudomonadati</taxon>
        <taxon>Bacteroidota</taxon>
        <taxon>Flavobacteriia</taxon>
        <taxon>Flavobacteriales</taxon>
        <taxon>Flavobacteriaceae</taxon>
        <taxon>Maribacter</taxon>
    </lineage>
</organism>
<evidence type="ECO:0000313" key="2">
    <source>
        <dbReference type="EMBL" id="KAA2218088.1"/>
    </source>
</evidence>
<reference evidence="2 3" key="1">
    <citation type="submission" date="2019-09" db="EMBL/GenBank/DDBJ databases">
        <authorList>
            <person name="Khan S.A."/>
            <person name="Jeon C.O."/>
            <person name="Chun B.H."/>
            <person name="Jeong S.E."/>
        </authorList>
    </citation>
    <scope>NUCLEOTIDE SEQUENCE [LARGE SCALE GENOMIC DNA]</scope>
    <source>
        <strain evidence="2 3">KCTC 42508</strain>
    </source>
</reference>
<name>A0A5B2TVY6_9FLAO</name>
<proteinExistence type="predicted"/>
<dbReference type="InterPro" id="IPR025597">
    <property type="entry name" value="DUF4345"/>
</dbReference>
<dbReference type="EMBL" id="VUOE01000001">
    <property type="protein sequence ID" value="KAA2218088.1"/>
    <property type="molecule type" value="Genomic_DNA"/>
</dbReference>
<keyword evidence="1" id="KW-0812">Transmembrane</keyword>
<feature type="transmembrane region" description="Helical" evidence="1">
    <location>
        <begin position="104"/>
        <end position="123"/>
    </location>
</feature>
<evidence type="ECO:0000256" key="1">
    <source>
        <dbReference type="SAM" id="Phobius"/>
    </source>
</evidence>
<feature type="transmembrane region" description="Helical" evidence="1">
    <location>
        <begin position="9"/>
        <end position="28"/>
    </location>
</feature>